<evidence type="ECO:0000313" key="2">
    <source>
        <dbReference type="EMBL" id="KAF5865659.1"/>
    </source>
</evidence>
<name>A0A5N6FL49_PETAA</name>
<dbReference type="Proteomes" id="UP000326877">
    <property type="component" value="Unassembled WGS sequence"/>
</dbReference>
<dbReference type="EMBL" id="SPNV01000017">
    <property type="protein sequence ID" value="KAF5865659.1"/>
    <property type="molecule type" value="Genomic_DNA"/>
</dbReference>
<sequence length="310" mass="34784">MSVPATHTCLFCGQMSRNSSALATYADGFHCSKCSLSVSEDNLQMQNDLVTLFSKQMRMDMPISSGNQEMPPHTPSPITYSITQHYHHSSHVARCPLPAGYPEQSESLSLNTAANSIYETLRLHNINPSSLSSTQLHLFENALPEQRSRLIQIWQICPEPSGASSDPRTERASQSIFELEADASCAGTSNANGPDHSAQMMYTDDLEMCDSVHDRNNDDEGHQYAEPYMVSGYEILVQRDYELSTDKLAPVVNEPTTGSPYKLASDPIYKSQGHRWWECPQSDVQEYQYGVFEEMDRYADCGFIRSKWLA</sequence>
<accession>A0A8H6ADC6</accession>
<accession>A0A5N7C8Q0</accession>
<dbReference type="EMBL" id="ML735259">
    <property type="protein sequence ID" value="KAE8389963.1"/>
    <property type="molecule type" value="Genomic_DNA"/>
</dbReference>
<organism evidence="1">
    <name type="scientific">Petromyces alliaceus</name>
    <name type="common">Aspergillus alliaceus</name>
    <dbReference type="NCBI Taxonomy" id="209559"/>
    <lineage>
        <taxon>Eukaryota</taxon>
        <taxon>Fungi</taxon>
        <taxon>Dikarya</taxon>
        <taxon>Ascomycota</taxon>
        <taxon>Pezizomycotina</taxon>
        <taxon>Eurotiomycetes</taxon>
        <taxon>Eurotiomycetidae</taxon>
        <taxon>Eurotiales</taxon>
        <taxon>Aspergillaceae</taxon>
        <taxon>Aspergillus</taxon>
        <taxon>Aspergillus subgen. Circumdati</taxon>
    </lineage>
</organism>
<dbReference type="OMA" id="GHQYAEP"/>
<dbReference type="Proteomes" id="UP000541154">
    <property type="component" value="Unassembled WGS sequence"/>
</dbReference>
<dbReference type="OrthoDB" id="5357075at2759"/>
<reference evidence="2 3" key="1">
    <citation type="submission" date="2019-04" db="EMBL/GenBank/DDBJ databases">
        <title>Aspergillus burnettii sp. nov., novel species from soil in southeast Queensland.</title>
        <authorList>
            <person name="Gilchrist C.L.M."/>
            <person name="Pitt J.I."/>
            <person name="Lange L."/>
            <person name="Lacey H.J."/>
            <person name="Vuong D."/>
            <person name="Midgley D.J."/>
            <person name="Greenfield P."/>
            <person name="Bradbury M."/>
            <person name="Lacey E."/>
            <person name="Busk P.K."/>
            <person name="Pilgaard B."/>
            <person name="Chooi Y.H."/>
            <person name="Piggott A.M."/>
        </authorList>
    </citation>
    <scope>NUCLEOTIDE SEQUENCE [LARGE SCALE GENOMIC DNA]</scope>
    <source>
        <strain evidence="2 3">FRR 5400</strain>
    </source>
</reference>
<dbReference type="AlphaFoldDB" id="A0A5N6FL49"/>
<reference evidence="1" key="2">
    <citation type="submission" date="2019-04" db="EMBL/GenBank/DDBJ databases">
        <title>Friends and foes A comparative genomics studyof 23 Aspergillus species from section Flavi.</title>
        <authorList>
            <consortium name="DOE Joint Genome Institute"/>
            <person name="Kjaerbolling I."/>
            <person name="Vesth T."/>
            <person name="Frisvad J.C."/>
            <person name="Nybo J.L."/>
            <person name="Theobald S."/>
            <person name="Kildgaard S."/>
            <person name="Isbrandt T."/>
            <person name="Kuo A."/>
            <person name="Sato A."/>
            <person name="Lyhne E.K."/>
            <person name="Kogle M.E."/>
            <person name="Wiebenga A."/>
            <person name="Kun R.S."/>
            <person name="Lubbers R.J."/>
            <person name="Makela M.R."/>
            <person name="Barry K."/>
            <person name="Chovatia M."/>
            <person name="Clum A."/>
            <person name="Daum C."/>
            <person name="Haridas S."/>
            <person name="He G."/>
            <person name="LaButti K."/>
            <person name="Lipzen A."/>
            <person name="Mondo S."/>
            <person name="Riley R."/>
            <person name="Salamov A."/>
            <person name="Simmons B.A."/>
            <person name="Magnuson J.K."/>
            <person name="Henrissat B."/>
            <person name="Mortensen U.H."/>
            <person name="Larsen T.O."/>
            <person name="Devries R.P."/>
            <person name="Grigoriev I.V."/>
            <person name="Machida M."/>
            <person name="Baker S.E."/>
            <person name="Andersen M.R."/>
        </authorList>
    </citation>
    <scope>NUCLEOTIDE SEQUENCE [LARGE SCALE GENOMIC DNA]</scope>
    <source>
        <strain evidence="1">IBT 14317</strain>
    </source>
</reference>
<evidence type="ECO:0000313" key="1">
    <source>
        <dbReference type="EMBL" id="KAE8389963.1"/>
    </source>
</evidence>
<gene>
    <name evidence="1" type="ORF">BDV23DRAFT_89844</name>
    <name evidence="2" type="ORF">ETB97_003077</name>
</gene>
<proteinExistence type="predicted"/>
<protein>
    <submittedName>
        <fullName evidence="1">Uncharacterized protein</fullName>
    </submittedName>
</protein>
<evidence type="ECO:0000313" key="3">
    <source>
        <dbReference type="Proteomes" id="UP000541154"/>
    </source>
</evidence>
<keyword evidence="3" id="KW-1185">Reference proteome</keyword>
<accession>A0A5N6FL49</accession>